<dbReference type="GO" id="GO:0009535">
    <property type="term" value="C:chloroplast thylakoid membrane"/>
    <property type="evidence" value="ECO:0007669"/>
    <property type="project" value="TreeGrafter"/>
</dbReference>
<dbReference type="PANTHER" id="PTHR36793:SF1">
    <property type="entry name" value="RIBOSOMAL RNA SMALL SUBUNIT METHYLTRANSFERASE J"/>
    <property type="match status" value="1"/>
</dbReference>
<evidence type="ECO:0000313" key="3">
    <source>
        <dbReference type="EMBL" id="KAK3253012.1"/>
    </source>
</evidence>
<dbReference type="GO" id="GO:0009941">
    <property type="term" value="C:chloroplast envelope"/>
    <property type="evidence" value="ECO:0007669"/>
    <property type="project" value="TreeGrafter"/>
</dbReference>
<feature type="domain" description="Armadillo-like repeats" evidence="2">
    <location>
        <begin position="128"/>
        <end position="219"/>
    </location>
</feature>
<dbReference type="InterPro" id="IPR055241">
    <property type="entry name" value="Armadillo_rpt_dom"/>
</dbReference>
<name>A0AAE0F6D8_9CHLO</name>
<organism evidence="3 5">
    <name type="scientific">Cymbomonas tetramitiformis</name>
    <dbReference type="NCBI Taxonomy" id="36881"/>
    <lineage>
        <taxon>Eukaryota</taxon>
        <taxon>Viridiplantae</taxon>
        <taxon>Chlorophyta</taxon>
        <taxon>Pyramimonadophyceae</taxon>
        <taxon>Pyramimonadales</taxon>
        <taxon>Pyramimonadaceae</taxon>
        <taxon>Cymbomonas</taxon>
    </lineage>
</organism>
<dbReference type="EMBL" id="LGRX02025050">
    <property type="protein sequence ID" value="KAK3253012.1"/>
    <property type="molecule type" value="Genomic_DNA"/>
</dbReference>
<keyword evidence="5" id="KW-1185">Reference proteome</keyword>
<dbReference type="AlphaFoldDB" id="A0AAE0F6D8"/>
<protein>
    <recommendedName>
        <fullName evidence="2">Armadillo-like repeats domain-containing protein</fullName>
    </recommendedName>
</protein>
<feature type="compositionally biased region" description="Acidic residues" evidence="1">
    <location>
        <begin position="282"/>
        <end position="295"/>
    </location>
</feature>
<reference evidence="3" key="2">
    <citation type="submission" date="2023-06" db="EMBL/GenBank/DDBJ databases">
        <title>Long-read-based genome assembly of the green algal bacterivore Cymbomonas tetramitiformis.</title>
        <authorList>
            <person name="Gyaltshen Y."/>
            <person name="Rozenberg A."/>
            <person name="Paasch A."/>
            <person name="Burns J.A."/>
            <person name="Warring S."/>
            <person name="Larson R."/>
            <person name="Maurer-Alcala X."/>
            <person name="Dacks J."/>
            <person name="Kim E."/>
        </authorList>
    </citation>
    <scope>NUCLEOTIDE SEQUENCE</scope>
    <source>
        <strain evidence="3">PLY_AMNH</strain>
    </source>
</reference>
<reference evidence="3 5" key="1">
    <citation type="journal article" date="2015" name="Genome Biol. Evol.">
        <title>Comparative Genomics of a Bacterivorous Green Alga Reveals Evolutionary Causalities and Consequences of Phago-Mixotrophic Mode of Nutrition.</title>
        <authorList>
            <person name="Burns J.A."/>
            <person name="Paasch A."/>
            <person name="Narechania A."/>
            <person name="Kim E."/>
        </authorList>
    </citation>
    <scope>NUCLEOTIDE SEQUENCE [LARGE SCALE GENOMIC DNA]</scope>
    <source>
        <strain evidence="3">PLY_AMNH</strain>
    </source>
</reference>
<evidence type="ECO:0000313" key="4">
    <source>
        <dbReference type="EMBL" id="KAK3278239.1"/>
    </source>
</evidence>
<evidence type="ECO:0000313" key="5">
    <source>
        <dbReference type="Proteomes" id="UP001190700"/>
    </source>
</evidence>
<feature type="compositionally biased region" description="Acidic residues" evidence="1">
    <location>
        <begin position="12"/>
        <end position="27"/>
    </location>
</feature>
<dbReference type="PANTHER" id="PTHR36793">
    <property type="entry name" value="RIBOSOMAL RNA SMALL SUBUNIT METHYLTRANSFERASE J"/>
    <property type="match status" value="1"/>
</dbReference>
<dbReference type="Pfam" id="PF22915">
    <property type="entry name" value="ARMH5"/>
    <property type="match status" value="1"/>
</dbReference>
<evidence type="ECO:0000259" key="2">
    <source>
        <dbReference type="Pfam" id="PF22915"/>
    </source>
</evidence>
<feature type="region of interest" description="Disordered" evidence="1">
    <location>
        <begin position="282"/>
        <end position="305"/>
    </location>
</feature>
<dbReference type="Proteomes" id="UP001190700">
    <property type="component" value="Unassembled WGS sequence"/>
</dbReference>
<dbReference type="EMBL" id="LGRX02005548">
    <property type="protein sequence ID" value="KAK3278239.1"/>
    <property type="molecule type" value="Genomic_DNA"/>
</dbReference>
<accession>A0AAE0F6D8</accession>
<comment type="caution">
    <text evidence="3">The sequence shown here is derived from an EMBL/GenBank/DDBJ whole genome shotgun (WGS) entry which is preliminary data.</text>
</comment>
<sequence>MQTAYISKENGKDDDDDEEEWEEVEEEVEVEEVVEREPITVKSVAQQVPTLVQNTPVLKNGLIFAGGLLATTFLWSCFQVYKKYTTPRAKRKRTVSKNRLIVDTLDAFLPSKRTSLNPGELRKLSRTTGFSPDLVFRKYLRYLLDQRPFDPDAVSDVLVLRAACGLTDEQIKEVLRESAKRGFERTGILMISPTGMTAEGLLKKAGGRALFSKLMYFSDMEELLPSGGRDELQLEILEIFGATSEDYETLRIKTLSEADTAALEALMGRREGDGDTWLEAADAEDKENDNDEDSDEKNNPELADETFCCSTPEGLYLSSATTLFTIPSYISTQEL</sequence>
<feature type="region of interest" description="Disordered" evidence="1">
    <location>
        <begin position="1"/>
        <end position="27"/>
    </location>
</feature>
<gene>
    <name evidence="4" type="ORF">CYMTET_13809</name>
    <name evidence="3" type="ORF">CYMTET_37718</name>
</gene>
<proteinExistence type="predicted"/>
<evidence type="ECO:0000256" key="1">
    <source>
        <dbReference type="SAM" id="MobiDB-lite"/>
    </source>
</evidence>